<dbReference type="EMBL" id="CAKLBY020000088">
    <property type="protein sequence ID" value="CAK7925701.1"/>
    <property type="molecule type" value="Genomic_DNA"/>
</dbReference>
<evidence type="ECO:0000313" key="5">
    <source>
        <dbReference type="Proteomes" id="UP001162060"/>
    </source>
</evidence>
<feature type="compositionally biased region" description="Polar residues" evidence="1">
    <location>
        <begin position="387"/>
        <end position="409"/>
    </location>
</feature>
<feature type="compositionally biased region" description="Low complexity" evidence="1">
    <location>
        <begin position="345"/>
        <end position="355"/>
    </location>
</feature>
<feature type="compositionally biased region" description="Polar residues" evidence="1">
    <location>
        <begin position="335"/>
        <end position="344"/>
    </location>
</feature>
<dbReference type="EMBL" id="CAKLBY020000071">
    <property type="protein sequence ID" value="CAK7923859.1"/>
    <property type="molecule type" value="Genomic_DNA"/>
</dbReference>
<dbReference type="PRINTS" id="PR00733">
    <property type="entry name" value="GLHYDRLASE6"/>
</dbReference>
<evidence type="ECO:0000313" key="3">
    <source>
        <dbReference type="EMBL" id="CAK7923859.1"/>
    </source>
</evidence>
<feature type="chain" id="PRO_5044714123" description="Glucanase" evidence="2">
    <location>
        <begin position="27"/>
        <end position="472"/>
    </location>
</feature>
<protein>
    <recommendedName>
        <fullName evidence="6">Glucanase</fullName>
    </recommendedName>
</protein>
<feature type="region of interest" description="Disordered" evidence="1">
    <location>
        <begin position="334"/>
        <end position="445"/>
    </location>
</feature>
<dbReference type="PANTHER" id="PTHR34876">
    <property type="match status" value="1"/>
</dbReference>
<dbReference type="GO" id="GO:0030245">
    <property type="term" value="P:cellulose catabolic process"/>
    <property type="evidence" value="ECO:0007669"/>
    <property type="project" value="InterPro"/>
</dbReference>
<dbReference type="PANTHER" id="PTHR34876:SF4">
    <property type="entry name" value="1,4-BETA-D-GLUCAN CELLOBIOHYDROLASE C-RELATED"/>
    <property type="match status" value="1"/>
</dbReference>
<reference evidence="4" key="1">
    <citation type="submission" date="2024-01" db="EMBL/GenBank/DDBJ databases">
        <authorList>
            <person name="Webb A."/>
        </authorList>
    </citation>
    <scope>NUCLEOTIDE SEQUENCE</scope>
    <source>
        <strain evidence="4">Pm1</strain>
    </source>
</reference>
<dbReference type="Pfam" id="PF01341">
    <property type="entry name" value="Glyco_hydro_6"/>
    <property type="match status" value="1"/>
</dbReference>
<gene>
    <name evidence="4" type="ORF">PM001_LOCUS10851</name>
    <name evidence="3" type="ORF">PM001_LOCUS9009</name>
</gene>
<evidence type="ECO:0000256" key="2">
    <source>
        <dbReference type="SAM" id="SignalP"/>
    </source>
</evidence>
<comment type="caution">
    <text evidence="4">The sequence shown here is derived from an EMBL/GenBank/DDBJ whole genome shotgun (WGS) entry which is preliminary data.</text>
</comment>
<dbReference type="GO" id="GO:0004553">
    <property type="term" value="F:hydrolase activity, hydrolyzing O-glycosyl compounds"/>
    <property type="evidence" value="ECO:0007669"/>
    <property type="project" value="InterPro"/>
</dbReference>
<evidence type="ECO:0000256" key="1">
    <source>
        <dbReference type="SAM" id="MobiDB-lite"/>
    </source>
</evidence>
<sequence length="472" mass="50519">MVTSLRSAVAMASLALGVSTIDITHAEELCSITPQSYAKAKTDYPDLAFAISAVEEYSIAAWYTDRLSTADRARMLKDLTTQCSEDTRMTVVVYGIPKKDCNAGFSSGGTVSNTADYKKFLSDLTTAVGNRKVLYVVEPDSVGLLAEENGCGVGAGYLENLKVAVKALSKNKNAELYVDVGYWTLEYEAQSSKVVKVMKELAGEGKLKGITINTSNYRSTDQMTKLCTKFQTAMGSTDMTCIVDTSRNFNEPATTDWCNIMKAGIGQPPTSETNITNLDYFMWVKVPGESDGTCSDGSEAGPTAGFFFEAGFQHLWDQGYLVKKLGMNTIADGGTASQTSKTGVSQTSSQASASESTDEDDGVSETTDKSSSEETEEPKKEGDEEPQPQNGSAPQTTAQTEPSGSSDTMNETEDKTEDESETTPSSTTESSPSLESEVAPISTPAVILDTIPPAVESPLKTAKCTVKGRFRQ</sequence>
<keyword evidence="2" id="KW-0732">Signal</keyword>
<feature type="compositionally biased region" description="Basic and acidic residues" evidence="1">
    <location>
        <begin position="366"/>
        <end position="382"/>
    </location>
</feature>
<dbReference type="SUPFAM" id="SSF51989">
    <property type="entry name" value="Glycosyl hydrolases family 6, cellulases"/>
    <property type="match status" value="1"/>
</dbReference>
<dbReference type="InterPro" id="IPR016288">
    <property type="entry name" value="Beta_cellobiohydrolase"/>
</dbReference>
<feature type="signal peptide" evidence="2">
    <location>
        <begin position="1"/>
        <end position="26"/>
    </location>
</feature>
<dbReference type="Gene3D" id="3.20.20.40">
    <property type="entry name" value="1, 4-beta cellobiohydrolase"/>
    <property type="match status" value="1"/>
</dbReference>
<dbReference type="FunFam" id="3.20.20.40:FF:000003">
    <property type="entry name" value="Glucanase"/>
    <property type="match status" value="1"/>
</dbReference>
<dbReference type="AlphaFoldDB" id="A0AAV1TTH2"/>
<feature type="compositionally biased region" description="Low complexity" evidence="1">
    <location>
        <begin position="422"/>
        <end position="437"/>
    </location>
</feature>
<evidence type="ECO:0008006" key="6">
    <source>
        <dbReference type="Google" id="ProtNLM"/>
    </source>
</evidence>
<dbReference type="InterPro" id="IPR036434">
    <property type="entry name" value="Beta_cellobiohydrolase_sf"/>
</dbReference>
<evidence type="ECO:0000313" key="4">
    <source>
        <dbReference type="EMBL" id="CAK7925701.1"/>
    </source>
</evidence>
<name>A0AAV1TTH2_9STRA</name>
<feature type="compositionally biased region" description="Acidic residues" evidence="1">
    <location>
        <begin position="410"/>
        <end position="421"/>
    </location>
</feature>
<accession>A0AAV1TTH2</accession>
<organism evidence="4 5">
    <name type="scientific">Peronospora matthiolae</name>
    <dbReference type="NCBI Taxonomy" id="2874970"/>
    <lineage>
        <taxon>Eukaryota</taxon>
        <taxon>Sar</taxon>
        <taxon>Stramenopiles</taxon>
        <taxon>Oomycota</taxon>
        <taxon>Peronosporomycetes</taxon>
        <taxon>Peronosporales</taxon>
        <taxon>Peronosporaceae</taxon>
        <taxon>Peronospora</taxon>
    </lineage>
</organism>
<dbReference type="Proteomes" id="UP001162060">
    <property type="component" value="Unassembled WGS sequence"/>
</dbReference>
<proteinExistence type="predicted"/>